<dbReference type="InterPro" id="IPR011009">
    <property type="entry name" value="Kinase-like_dom_sf"/>
</dbReference>
<dbReference type="Pfam" id="PF01636">
    <property type="entry name" value="APH"/>
    <property type="match status" value="1"/>
</dbReference>
<dbReference type="Gene3D" id="3.90.1200.10">
    <property type="match status" value="1"/>
</dbReference>
<evidence type="ECO:0000313" key="2">
    <source>
        <dbReference type="EMBL" id="MBM7836908.1"/>
    </source>
</evidence>
<accession>A0ABS2SN18</accession>
<evidence type="ECO:0000313" key="3">
    <source>
        <dbReference type="Proteomes" id="UP001179280"/>
    </source>
</evidence>
<reference evidence="2" key="1">
    <citation type="submission" date="2021-01" db="EMBL/GenBank/DDBJ databases">
        <title>Genomic Encyclopedia of Type Strains, Phase IV (KMG-IV): sequencing the most valuable type-strain genomes for metagenomic binning, comparative biology and taxonomic classification.</title>
        <authorList>
            <person name="Goeker M."/>
        </authorList>
    </citation>
    <scope>NUCLEOTIDE SEQUENCE</scope>
    <source>
        <strain evidence="2">DSM 21943</strain>
    </source>
</reference>
<dbReference type="EMBL" id="JAFBCV010000001">
    <property type="protein sequence ID" value="MBM7836908.1"/>
    <property type="molecule type" value="Genomic_DNA"/>
</dbReference>
<dbReference type="SUPFAM" id="SSF56112">
    <property type="entry name" value="Protein kinase-like (PK-like)"/>
    <property type="match status" value="1"/>
</dbReference>
<sequence>MQDFEAKRAKVLELGSYLENGSYRFSTDLRVMYKETMKESPILSSFEPDTQSIHINDDRPKLFTGTILWYCSNGDIKLFSETETLILCANKENYSRKINNQAHFAPHFRTPKLLQQDDKALLLVEEFVPFRPKKAQDHSFILSTIYEDYTRYFTEMKHQSKVTYRTMNELLQTSPHALYLQDYQQIVTEIDRALFDVKFPFLKLHGDLWTDNLLLGSEGLWYIDWDESAEYIFFYDFFKLIWNELDVHQDTSFYDSYINGQFDSQLERIFNLFGMDYQPELKQSYFCLFFLNYILNDKSLMTYELKRVELADFKRKVLSGW</sequence>
<organism evidence="2 3">
    <name type="scientific">Shouchella xiaoxiensis</name>
    <dbReference type="NCBI Taxonomy" id="766895"/>
    <lineage>
        <taxon>Bacteria</taxon>
        <taxon>Bacillati</taxon>
        <taxon>Bacillota</taxon>
        <taxon>Bacilli</taxon>
        <taxon>Bacillales</taxon>
        <taxon>Bacillaceae</taxon>
        <taxon>Shouchella</taxon>
    </lineage>
</organism>
<keyword evidence="3" id="KW-1185">Reference proteome</keyword>
<dbReference type="RefSeq" id="WP_204463634.1">
    <property type="nucleotide sequence ID" value="NZ_JAFBCV010000001.1"/>
</dbReference>
<feature type="domain" description="Aminoglycoside phosphotransferase" evidence="1">
    <location>
        <begin position="179"/>
        <end position="262"/>
    </location>
</feature>
<dbReference type="Proteomes" id="UP001179280">
    <property type="component" value="Unassembled WGS sequence"/>
</dbReference>
<name>A0ABS2SN18_9BACI</name>
<gene>
    <name evidence="2" type="ORF">JOC54_000139</name>
</gene>
<comment type="caution">
    <text evidence="2">The sequence shown here is derived from an EMBL/GenBank/DDBJ whole genome shotgun (WGS) entry which is preliminary data.</text>
</comment>
<proteinExistence type="predicted"/>
<evidence type="ECO:0000259" key="1">
    <source>
        <dbReference type="Pfam" id="PF01636"/>
    </source>
</evidence>
<protein>
    <recommendedName>
        <fullName evidence="1">Aminoglycoside phosphotransferase domain-containing protein</fullName>
    </recommendedName>
</protein>
<dbReference type="InterPro" id="IPR002575">
    <property type="entry name" value="Aminoglycoside_PTrfase"/>
</dbReference>